<keyword evidence="1" id="KW-0812">Transmembrane</keyword>
<evidence type="ECO:0000313" key="3">
    <source>
        <dbReference type="Proteomes" id="UP000019113"/>
    </source>
</evidence>
<feature type="transmembrane region" description="Helical" evidence="1">
    <location>
        <begin position="80"/>
        <end position="100"/>
    </location>
</feature>
<keyword evidence="3" id="KW-1185">Reference proteome</keyword>
<dbReference type="InterPro" id="IPR019690">
    <property type="entry name" value="DUF2569"/>
</dbReference>
<dbReference type="AlphaFoldDB" id="W1NAG0"/>
<dbReference type="EMBL" id="AVBC01000018">
    <property type="protein sequence ID" value="ERL52547.1"/>
    <property type="molecule type" value="Genomic_DNA"/>
</dbReference>
<dbReference type="RefSeq" id="WP_021817788.1">
    <property type="nucleotide sequence ID" value="NZ_AVBC01000018.1"/>
</dbReference>
<accession>W1NAG0</accession>
<dbReference type="Pfam" id="PF10754">
    <property type="entry name" value="DUF2569"/>
    <property type="match status" value="1"/>
</dbReference>
<proteinExistence type="predicted"/>
<evidence type="ECO:0000313" key="2">
    <source>
        <dbReference type="EMBL" id="ERL52547.1"/>
    </source>
</evidence>
<dbReference type="PATRIC" id="fig|1178482.3.peg.838"/>
<comment type="caution">
    <text evidence="2">The sequence shown here is derived from an EMBL/GenBank/DDBJ whole genome shotgun (WGS) entry which is preliminary data.</text>
</comment>
<evidence type="ECO:0008006" key="4">
    <source>
        <dbReference type="Google" id="ProtNLM"/>
    </source>
</evidence>
<reference evidence="2 3" key="1">
    <citation type="submission" date="2013-08" db="EMBL/GenBank/DDBJ databases">
        <title>draft genome of Halomonas huanghegensis, strain BJGMM-B45T.</title>
        <authorList>
            <person name="Miao C."/>
            <person name="Wan Y."/>
            <person name="Jin W."/>
        </authorList>
    </citation>
    <scope>NUCLEOTIDE SEQUENCE [LARGE SCALE GENOMIC DNA]</scope>
    <source>
        <strain evidence="2 3">BJGMM-B45</strain>
    </source>
</reference>
<keyword evidence="1" id="KW-1133">Transmembrane helix</keyword>
<feature type="transmembrane region" description="Helical" evidence="1">
    <location>
        <begin position="7"/>
        <end position="29"/>
    </location>
</feature>
<protein>
    <recommendedName>
        <fullName evidence="4">DUF2569 domain-containing protein</fullName>
    </recommendedName>
</protein>
<sequence>MGGWLKFYIIFFCIVAPILGFLVTLTAVLGLESNSDFSGFYNWETYRNAMYGIVVVNVFVMFRLAYILSTSELQTTKGDAIMMMWVAGPVALIGGGIVMHFALPEGRVFEEIIPAALGSAFWTTIWTLYFKKSKRVANTYWKPV</sequence>
<organism evidence="2 3">
    <name type="scientific">Halomonas huangheensis</name>
    <dbReference type="NCBI Taxonomy" id="1178482"/>
    <lineage>
        <taxon>Bacteria</taxon>
        <taxon>Pseudomonadati</taxon>
        <taxon>Pseudomonadota</taxon>
        <taxon>Gammaproteobacteria</taxon>
        <taxon>Oceanospirillales</taxon>
        <taxon>Halomonadaceae</taxon>
        <taxon>Halomonas</taxon>
    </lineage>
</organism>
<dbReference type="Proteomes" id="UP000019113">
    <property type="component" value="Unassembled WGS sequence"/>
</dbReference>
<feature type="transmembrane region" description="Helical" evidence="1">
    <location>
        <begin position="49"/>
        <end position="68"/>
    </location>
</feature>
<dbReference type="KEGG" id="hhu:AR456_18645"/>
<gene>
    <name evidence="2" type="ORF">BJB45_08315</name>
</gene>
<keyword evidence="1" id="KW-0472">Membrane</keyword>
<feature type="transmembrane region" description="Helical" evidence="1">
    <location>
        <begin position="112"/>
        <end position="130"/>
    </location>
</feature>
<name>W1NAG0_9GAMM</name>
<evidence type="ECO:0000256" key="1">
    <source>
        <dbReference type="SAM" id="Phobius"/>
    </source>
</evidence>